<dbReference type="GO" id="GO:0007127">
    <property type="term" value="P:meiosis I"/>
    <property type="evidence" value="ECO:0007669"/>
    <property type="project" value="UniProtKB-ARBA"/>
</dbReference>
<keyword evidence="4" id="KW-0597">Phosphoprotein</keyword>
<feature type="region of interest" description="Disordered" evidence="16">
    <location>
        <begin position="3365"/>
        <end position="3438"/>
    </location>
</feature>
<dbReference type="InterPro" id="IPR002093">
    <property type="entry name" value="BRCA2_repeat"/>
</dbReference>
<dbReference type="SUPFAM" id="SSF81878">
    <property type="entry name" value="BRCA2 tower domain"/>
    <property type="match status" value="1"/>
</dbReference>
<proteinExistence type="predicted"/>
<evidence type="ECO:0000256" key="2">
    <source>
        <dbReference type="ARBA" id="ARBA00004300"/>
    </source>
</evidence>
<dbReference type="Pfam" id="PF22687">
    <property type="entry name" value="BRCA2_TR2"/>
    <property type="match status" value="1"/>
</dbReference>
<dbReference type="InterPro" id="IPR015525">
    <property type="entry name" value="BRCA2"/>
</dbReference>
<feature type="repeat" description="BRCA2" evidence="15">
    <location>
        <begin position="1213"/>
        <end position="1247"/>
    </location>
</feature>
<keyword evidence="9" id="KW-0233">DNA recombination</keyword>
<evidence type="ECO:0000256" key="5">
    <source>
        <dbReference type="ARBA" id="ARBA00022737"/>
    </source>
</evidence>
<comment type="subcellular location">
    <subcellularLocation>
        <location evidence="2">Cytoplasm</location>
        <location evidence="2">Cytoskeleton</location>
        <location evidence="2">Microtubule organizing center</location>
        <location evidence="2">Centrosome</location>
    </subcellularLocation>
    <subcellularLocation>
        <location evidence="1">Nucleus</location>
    </subcellularLocation>
</comment>
<feature type="domain" description="Tower" evidence="17">
    <location>
        <begin position="2841"/>
        <end position="2882"/>
    </location>
</feature>
<dbReference type="CTD" id="675"/>
<dbReference type="InterPro" id="IPR055077">
    <property type="entry name" value="BRCA2_TR2"/>
</dbReference>
<dbReference type="PIRSF" id="PIRSF002397">
    <property type="entry name" value="BRCA2"/>
    <property type="match status" value="1"/>
</dbReference>
<feature type="repeat" description="BRCA2" evidence="15">
    <location>
        <begin position="2062"/>
        <end position="2096"/>
    </location>
</feature>
<dbReference type="RefSeq" id="XP_004854821.1">
    <property type="nucleotide sequence ID" value="XM_004854764.2"/>
</dbReference>
<feature type="repeat" description="BRCA2" evidence="15">
    <location>
        <begin position="1514"/>
        <end position="1548"/>
    </location>
</feature>
<dbReference type="PANTHER" id="PTHR11289:SF0">
    <property type="entry name" value="BREAST CANCER TYPE 2 SUSCEPTIBILITY PROTEIN"/>
    <property type="match status" value="1"/>
</dbReference>
<accession>A0AAX6PL14</accession>
<feature type="region of interest" description="Disordered" evidence="16">
    <location>
        <begin position="432"/>
        <end position="454"/>
    </location>
</feature>
<gene>
    <name evidence="19" type="primary">Brca2</name>
</gene>
<dbReference type="InterPro" id="IPR015188">
    <property type="entry name" value="BRCA2_OB_3"/>
</dbReference>
<dbReference type="InterPro" id="IPR012340">
    <property type="entry name" value="NA-bd_OB-fold"/>
</dbReference>
<dbReference type="InterPro" id="IPR036315">
    <property type="entry name" value="BRCA2_hlx_sf"/>
</dbReference>
<dbReference type="Pfam" id="PF09121">
    <property type="entry name" value="Tower"/>
    <property type="match status" value="1"/>
</dbReference>
<feature type="compositionally biased region" description="Polar residues" evidence="16">
    <location>
        <begin position="3404"/>
        <end position="3425"/>
    </location>
</feature>
<dbReference type="Gene3D" id="2.40.50.140">
    <property type="entry name" value="Nucleic acid-binding proteins"/>
    <property type="match status" value="3"/>
</dbReference>
<evidence type="ECO:0000256" key="12">
    <source>
        <dbReference type="ARBA" id="ARBA00023242"/>
    </source>
</evidence>
<evidence type="ECO:0000256" key="15">
    <source>
        <dbReference type="PROSITE-ProRule" id="PRU00032"/>
    </source>
</evidence>
<evidence type="ECO:0000259" key="17">
    <source>
        <dbReference type="SMART" id="SM01341"/>
    </source>
</evidence>
<dbReference type="GO" id="GO:0005813">
    <property type="term" value="C:centrosome"/>
    <property type="evidence" value="ECO:0007669"/>
    <property type="project" value="UniProtKB-SubCell"/>
</dbReference>
<dbReference type="Pfam" id="PF09169">
    <property type="entry name" value="BRCA-2_helical"/>
    <property type="match status" value="1"/>
</dbReference>
<evidence type="ECO:0000256" key="11">
    <source>
        <dbReference type="ARBA" id="ARBA00023212"/>
    </source>
</evidence>
<dbReference type="KEGG" id="hgl:101698015"/>
<feature type="compositionally biased region" description="Basic and acidic residues" evidence="16">
    <location>
        <begin position="343"/>
        <end position="366"/>
    </location>
</feature>
<dbReference type="PROSITE" id="PS50138">
    <property type="entry name" value="BRCA2_REPEAT"/>
    <property type="match status" value="7"/>
</dbReference>
<keyword evidence="3" id="KW-0963">Cytoplasm</keyword>
<keyword evidence="12" id="KW-0539">Nucleus</keyword>
<keyword evidence="11" id="KW-0206">Cytoskeleton</keyword>
<dbReference type="GO" id="GO:0005634">
    <property type="term" value="C:nucleus"/>
    <property type="evidence" value="ECO:0007669"/>
    <property type="project" value="UniProtKB-SubCell"/>
</dbReference>
<dbReference type="GO" id="GO:0000724">
    <property type="term" value="P:double-strand break repair via homologous recombination"/>
    <property type="evidence" value="ECO:0007669"/>
    <property type="project" value="InterPro"/>
</dbReference>
<keyword evidence="18" id="KW-1185">Reference proteome</keyword>
<evidence type="ECO:0000313" key="18">
    <source>
        <dbReference type="Proteomes" id="UP000694906"/>
    </source>
</evidence>
<feature type="repeat" description="BRCA2" evidence="15">
    <location>
        <begin position="1417"/>
        <end position="1451"/>
    </location>
</feature>
<feature type="compositionally biased region" description="Polar residues" evidence="16">
    <location>
        <begin position="3365"/>
        <end position="3397"/>
    </location>
</feature>
<dbReference type="SUPFAM" id="SSF81872">
    <property type="entry name" value="BRCA2 helical domain"/>
    <property type="match status" value="1"/>
</dbReference>
<feature type="compositionally biased region" description="Basic residues" evidence="16">
    <location>
        <begin position="3426"/>
        <end position="3438"/>
    </location>
</feature>
<protein>
    <recommendedName>
        <fullName evidence="13">Breast cancer type 2 susceptibility protein homolog</fullName>
    </recommendedName>
    <alternativeName>
        <fullName evidence="14">Fanconi anemia group D1 protein homolog</fullName>
    </alternativeName>
</protein>
<feature type="region of interest" description="Disordered" evidence="16">
    <location>
        <begin position="343"/>
        <end position="397"/>
    </location>
</feature>
<evidence type="ECO:0000256" key="8">
    <source>
        <dbReference type="ARBA" id="ARBA00023125"/>
    </source>
</evidence>
<keyword evidence="10" id="KW-0234">DNA repair</keyword>
<evidence type="ECO:0000256" key="9">
    <source>
        <dbReference type="ARBA" id="ARBA00023172"/>
    </source>
</evidence>
<feature type="compositionally biased region" description="Polar residues" evidence="16">
    <location>
        <begin position="439"/>
        <end position="448"/>
    </location>
</feature>
<evidence type="ECO:0000256" key="13">
    <source>
        <dbReference type="ARBA" id="ARBA00068762"/>
    </source>
</evidence>
<dbReference type="InterPro" id="IPR015252">
    <property type="entry name" value="BRCA2_hlx"/>
</dbReference>
<dbReference type="CDD" id="cd04493">
    <property type="entry name" value="BRCA2DBD_OB1"/>
    <property type="match status" value="1"/>
</dbReference>
<keyword evidence="6" id="KW-0227">DNA damage</keyword>
<dbReference type="Gene3D" id="6.10.70.10">
    <property type="match status" value="1"/>
</dbReference>
<dbReference type="Pfam" id="PF09103">
    <property type="entry name" value="BRCA-2_OB1"/>
    <property type="match status" value="1"/>
</dbReference>
<evidence type="ECO:0000256" key="16">
    <source>
        <dbReference type="SAM" id="MobiDB-lite"/>
    </source>
</evidence>
<evidence type="ECO:0000256" key="14">
    <source>
        <dbReference type="ARBA" id="ARBA00082814"/>
    </source>
</evidence>
<dbReference type="CDD" id="cd04494">
    <property type="entry name" value="BRCA2DBD_OB2"/>
    <property type="match status" value="1"/>
</dbReference>
<dbReference type="InterPro" id="IPR015187">
    <property type="entry name" value="BRCA2_OB_1"/>
</dbReference>
<evidence type="ECO:0000256" key="3">
    <source>
        <dbReference type="ARBA" id="ARBA00022490"/>
    </source>
</evidence>
<dbReference type="Proteomes" id="UP000694906">
    <property type="component" value="Unplaced"/>
</dbReference>
<dbReference type="PANTHER" id="PTHR11289">
    <property type="entry name" value="BREAST CANCER TYPE 2 SUSCEPTIBILITY PROTEIN BRCA2"/>
    <property type="match status" value="1"/>
</dbReference>
<dbReference type="GeneID" id="101698015"/>
<evidence type="ECO:0000313" key="19">
    <source>
        <dbReference type="RefSeq" id="XP_004854821.1"/>
    </source>
</evidence>
<feature type="repeat" description="BRCA2" evidence="15">
    <location>
        <begin position="1840"/>
        <end position="1874"/>
    </location>
</feature>
<evidence type="ECO:0000256" key="7">
    <source>
        <dbReference type="ARBA" id="ARBA00022843"/>
    </source>
</evidence>
<keyword evidence="8" id="KW-0238">DNA-binding</keyword>
<feature type="region of interest" description="Disordered" evidence="16">
    <location>
        <begin position="1880"/>
        <end position="1903"/>
    </location>
</feature>
<dbReference type="SUPFAM" id="SSF50249">
    <property type="entry name" value="Nucleic acid-binding proteins"/>
    <property type="match status" value="3"/>
</dbReference>
<dbReference type="Pfam" id="PF00634">
    <property type="entry name" value="BRCA2"/>
    <property type="match status" value="7"/>
</dbReference>
<name>A0AAX6PL14_HETGA</name>
<evidence type="ECO:0000256" key="10">
    <source>
        <dbReference type="ARBA" id="ARBA00023204"/>
    </source>
</evidence>
<dbReference type="SMART" id="SM01341">
    <property type="entry name" value="Tower"/>
    <property type="match status" value="1"/>
</dbReference>
<evidence type="ECO:0000256" key="1">
    <source>
        <dbReference type="ARBA" id="ARBA00004123"/>
    </source>
</evidence>
<feature type="repeat" description="BRCA2" evidence="15">
    <location>
        <begin position="1000"/>
        <end position="1034"/>
    </location>
</feature>
<dbReference type="FunFam" id="2.40.50.140:FF:000205">
    <property type="entry name" value="Breast cancer susceptibility protein 2"/>
    <property type="match status" value="1"/>
</dbReference>
<organism evidence="18 19">
    <name type="scientific">Heterocephalus glaber</name>
    <name type="common">Naked mole rat</name>
    <dbReference type="NCBI Taxonomy" id="10181"/>
    <lineage>
        <taxon>Eukaryota</taxon>
        <taxon>Metazoa</taxon>
        <taxon>Chordata</taxon>
        <taxon>Craniata</taxon>
        <taxon>Vertebrata</taxon>
        <taxon>Euteleostomi</taxon>
        <taxon>Mammalia</taxon>
        <taxon>Eutheria</taxon>
        <taxon>Euarchontoglires</taxon>
        <taxon>Glires</taxon>
        <taxon>Rodentia</taxon>
        <taxon>Hystricomorpha</taxon>
        <taxon>Bathyergidae</taxon>
        <taxon>Heterocephalus</taxon>
    </lineage>
</organism>
<dbReference type="FunFam" id="2.40.50.140:FF:000211">
    <property type="entry name" value="breast cancer type 2 susceptibility protein"/>
    <property type="match status" value="1"/>
</dbReference>
<reference evidence="19" key="1">
    <citation type="submission" date="2025-08" db="UniProtKB">
        <authorList>
            <consortium name="RefSeq"/>
        </authorList>
    </citation>
    <scope>IDENTIFICATION</scope>
</reference>
<evidence type="ECO:0000256" key="6">
    <source>
        <dbReference type="ARBA" id="ARBA00022763"/>
    </source>
</evidence>
<dbReference type="GO" id="GO:0006355">
    <property type="term" value="P:regulation of DNA-templated transcription"/>
    <property type="evidence" value="ECO:0007669"/>
    <property type="project" value="TreeGrafter"/>
</dbReference>
<dbReference type="InterPro" id="IPR048262">
    <property type="entry name" value="BRCA2_OB_2_dom"/>
</dbReference>
<dbReference type="GO" id="GO:0003677">
    <property type="term" value="F:DNA binding"/>
    <property type="evidence" value="ECO:0007669"/>
    <property type="project" value="UniProtKB-KW"/>
</dbReference>
<feature type="repeat" description="BRCA2" evidence="15">
    <location>
        <begin position="1985"/>
        <end position="2019"/>
    </location>
</feature>
<evidence type="ECO:0000256" key="4">
    <source>
        <dbReference type="ARBA" id="ARBA00022553"/>
    </source>
</evidence>
<dbReference type="Pfam" id="PF21318">
    <property type="entry name" value="BRCA2DBD_OB2"/>
    <property type="match status" value="1"/>
</dbReference>
<keyword evidence="5" id="KW-0677">Repeat</keyword>
<keyword evidence="7" id="KW-0832">Ubl conjugation</keyword>
<sequence>MPIGSKERPTFFENFKTRCSKADLGPISLNWFEELSSEAPPCNSEPAEEPEYKINSYEPNLFKTPQRKPFYHQLASTPIIFKEQSQTLPLYRSPLNELGKYRLNLGKDIANSELKNHRTVKAKVDQAKDVASPPLNSCFSESPLVLQCTRVTPRREKPVICGSLCHTPQLIKGQTPKHISESLGAEVDPDMSWSSSLATPPTLSSTVLIVRDEEASETIFPNNTTAILKRSLSNHDENLKNNDKFIPSVMDNENKNQREVNHHGLGKMVGNSFGKVGCCKDHFVKLMPNALEDEVHETLTDISEEDSFSLSFLKHRTGNLQKKRMSKTRKKIFHEIRTDDFKEETKKQMKEKKHSFASEMEPKDSDPLDTNVPSQKPFGSESDRISKEAIPSSGSQWSQLTLSGLNATQMKIPLLPISSCDQKYSKKYLIDSEKEGGNHTPSENSLPHISSLPEKISNEGKSVDERDEAEHFESHKDSILAVKEAISGTSPVSPVFQGIKRSIFKIREPSEETFCTLFSDNVINPNFKEETKASKSGLEIHTVYSHREDSLCLSSVDNGTLPATIMPSSGTLKNRGLISTLKKKKKKFIYAINDEASCQRKGMQKEQTRALTNNSAQFQADGFEASLTFANADAGLLHSFVKRNCLQNDAEESTFSTNSSGANLRKCSNNESNYAITIISQDLNYKEAKLHEEKLQLFIPPETDFLSCLQKRQYGVDSKSQKVSNIEENVLVAAYQPEVQHSEVEYSGIPLQSQKSFFDGHDNTSPLILSPSSKNPSNPVMISKEKESHKMSEKLKCKNCETGIELAKNISIEKNQKIYVLNGNSKKVEQLSLEKCITAASPSLKMPLNHDTSLTVIQKDQKETSLISEMTANPNSEELFAGSENNFVFQIPDKRNSPVLGKTKEICGSDFSFIKESILQNSAMVVDTDIDDKQAIQVLITEDFDPSNTIHDLKENRNSVKQHLTSGLENQKSDISLDMKPNRNNDYTHKWAGILHPGSSHSFGGSFRTASNKEIKVSEHNIKKSKMLFKDIEEQYPTSSASVEIVNTLLNNQKKLNKPHIFDLQSVETVPTCVQSSPSVSDCENNHTTSQMLPLKQDFNSNHNLTPSQKAEVTELSTILEESGSQFEFTQFRKASHLIQSNTLEVPRNQMTALSTTSEEWKDVDLHPTFGASSIDQIDSIKNVGGIGVKQKFAYLLKNSPNKSAAGSLTDESKVEFRGFYSGLGTKLNISSEALQKALKLFSDIENISEETSPEVDPSFSSSKCYDSIVSMFKIENHNNDKNINKKNNNCQLVLQNNIDMTTGIFVEENPESCTRNAENKDNKYIGASRNICKLGKSGGSNSSKNDTVYIHRDNLPCNNQHNIHFKLSSQFMSDGSTQLKESLSDLTCLEVVKAEETSYISSTKEQLTAGEMEQNTNNLNTLFQTASGKNIRVTKESLSKVVNFFDQKTEEWNDFSDSLNSKLLSGIENKMDISSNGETNTMKNKILEESTPAGTGTQLSLLQQPECQIENIKEPNLLGFRTASGKKVRIAQESLDKVKNLFDEKQEDVSKITKLSHKAAKNVKDREDCKEGLELVCETTEITSIPKREETQNSLNNKNFSETGMLPSLTNSLQRQTENLKTSNSISLEVKVHGNVEKETVNSPTTCTNQFPFSTIEESLGFFTGHGKKISVNPALLFKVTKWLKGELDEQQEEINTAEVVCVKEYSQDCVGNPLNKISSSSITTENDKIYLSEKQDLIHLSNSSISDSYHSDVCHSDNMHDDSGYLSKNKIDSGIESVMNVKDKNNTGFPEVPSIKEVNTYPQAVSEDICVQKPVTNFSPCKNKNTTINLAVSDSDNIEVRPPAFSTASGKIVLISQDSIKKVKKIFTENSKKIIHQNTENNNKEINQSTESKSNTSQRKTVTAYNKALDNSEDVIFPNSLDEEECTHSCKVFAGTQNEGSLQHNKSMSELEKVSERPACVSLKASDICKFNNTGKVPKSASSTNVYGIFSTARGKSVEISDASLQKARQVFSKTDGSTKQLFSKVFKNNEHSDHFTKECTIMHTPKKVSPPKNFQHTADSSAFSGFSTASGKQVSISESALHKVKGMLKEFDLINEYTLEHSPSSRLDVSKIPLCIDKRTLEHSIDSKMKKTYNNEFKLSSNCKTEIGSSESNHSIKVSPYRSRFKQDKRHLILGSKASLFENTHLLGEEQALPKNIMEIGKTETFPNNSVQTRAEIRSPCPKEPENYFETEAVEIAKAFMEDDELTDCEPPSHPKHSLRTCQKNERILLNSRTGKRRRDALVSAGESQIKRSLLNEFDRIIENEGKSLKASKSTPDGTIKDRKLFTHHISLEPVTCGPSCTSNKCQEIQNLNFIAPAQELLSKSHLYEHLTLEKSSNSYPVSRQPFYNVPTLRNEKMKYPITTGKSTKVFVPPFKTKSCFHRDEYCVSKDINLEANKQKQKNIDEYGSGDSENNVNDSEIHQFNKNSSNQATDIIFTKCKEEPSDLMTSLQKAREIQDIRIKKKERQHIFPQPGSLYLAKTSTLPRISLKAAVGGRVPSACSHKQLYMYGISKHCMKINSKNAGSFQFHTQDYFGKEDLQAGKGIQLADGGWLIPTNDGKAGKEEFYRALCDTPGVNPKLISRVWVYNHYRWIIWKLAAMEFSFPQEFANRCLNPERVLLQLKYRYDMEVDRNRRSSLKKIMERDDTAAKTLVLCVSDIVSSNTNTSETSSNKTSGADTKKVAAIELTDGWYAVKAQLDPPLLAFLKNGRLGVGQKIIIHGAELVGSPDACTPLEAPDSLMLKVSANSTRPACWYTKLGFFPDPRPFPLPLSSLFSDGGNVGCADVVVQRIYPIQWMEKTSSGLYIFRNEREEEKEAAKHAEAQQKKLEVLFTKIQGQFEEHEEKPTKWCTLSHTASREEVCALQGGAELYEAVRNAPDPDYLEGYFSAEQVRALNNYRKMLNDKRQAQIQLEFRKAMESAEQGEQGLSRNVTTVLKLRIVSYERKENYSVILSIWRPSSDLYSLLTEGKRYRIYHLAASKSKSKYERANIQLTATKKTQYQQLTASNEILFQIYHPREALCFNRLLDPDFQPSCSEVDLIGFVVSVVKKIGLAPLVYLTDEWHNFLAIKFWIDINEDIIKPHMLITASNLQWRPESKFGIPTLFAVDFSMFSASPKGGHFQERFNKMKNVVENIDIFCNDAEKKLTHLLNVNDPKWSTPSKDYTSEPHTAQTVLGTGNKCLMSSPSNEINYQSPLSLCSPKGKSVSTPISAKITSKSSEGEKSMNDPKNCKKRRALDFLSRVPLPPPMSPICTFVSPAAQKAFQPPRICGTKYETPIKKKELNFPQMTPLKKANEVSLLESNSIPDEEFAMINTQALLNSSSGENQPLSISESTRTAPSSSENYLGQKSHYTMSLVKGQENSQASAEECKSNMQDTSRIKNISKRLQRRQKHK</sequence>
<dbReference type="InterPro" id="IPR015205">
    <property type="entry name" value="Tower_dom"/>
</dbReference>
<dbReference type="Pfam" id="PF09104">
    <property type="entry name" value="BRCA-2_OB3"/>
    <property type="match status" value="1"/>
</dbReference>